<comment type="caution">
    <text evidence="5">The sequence shown here is derived from an EMBL/GenBank/DDBJ whole genome shotgun (WGS) entry which is preliminary data.</text>
</comment>
<evidence type="ECO:0000256" key="3">
    <source>
        <dbReference type="ARBA" id="ARBA00023002"/>
    </source>
</evidence>
<dbReference type="InterPro" id="IPR050765">
    <property type="entry name" value="Riboflavin_Biosynth_HTPR"/>
</dbReference>
<dbReference type="AlphaFoldDB" id="A0A2N3PUH4"/>
<feature type="domain" description="Bacterial bifunctional deaminase-reductase C-terminal" evidence="4">
    <location>
        <begin position="22"/>
        <end position="162"/>
    </location>
</feature>
<evidence type="ECO:0000313" key="5">
    <source>
        <dbReference type="EMBL" id="PKU24052.1"/>
    </source>
</evidence>
<dbReference type="Pfam" id="PF01872">
    <property type="entry name" value="RibD_C"/>
    <property type="match status" value="1"/>
</dbReference>
<name>A0A2N3PUH4_9PROT</name>
<dbReference type="GO" id="GO:0009231">
    <property type="term" value="P:riboflavin biosynthetic process"/>
    <property type="evidence" value="ECO:0007669"/>
    <property type="project" value="InterPro"/>
</dbReference>
<dbReference type="EMBL" id="PIUM01000014">
    <property type="protein sequence ID" value="PKU24052.1"/>
    <property type="molecule type" value="Genomic_DNA"/>
</dbReference>
<dbReference type="Gene3D" id="3.40.430.10">
    <property type="entry name" value="Dihydrofolate Reductase, subunit A"/>
    <property type="match status" value="1"/>
</dbReference>
<dbReference type="InterPro" id="IPR002734">
    <property type="entry name" value="RibDG_C"/>
</dbReference>
<dbReference type="SUPFAM" id="SSF53597">
    <property type="entry name" value="Dihydrofolate reductase-like"/>
    <property type="match status" value="1"/>
</dbReference>
<accession>A0A2N3PUH4</accession>
<sequence>MAAMGRPFIHINFAAEETGVEESPQGFSGNVSCHDDWRRVHLLRERYDAIAVGGRTWNLDRPRLSVRAERLGREPRRQPVRVIFAGSQPCLVPPTGTAAFVVGNCRDPGRGATALSMRGHDLRAPLQSLYALGVGSLFVEGGPTLLRSFFSQGFADAVTIFVRAGTAEAAIREARGRLGPLPGAFSARLFGEGFLLEAGSAETGMAAAAS</sequence>
<keyword evidence="3" id="KW-0560">Oxidoreductase</keyword>
<comment type="pathway">
    <text evidence="1">Cofactor biosynthesis; riboflavin biosynthesis.</text>
</comment>
<organism evidence="5 6">
    <name type="scientific">Telmatospirillum siberiense</name>
    <dbReference type="NCBI Taxonomy" id="382514"/>
    <lineage>
        <taxon>Bacteria</taxon>
        <taxon>Pseudomonadati</taxon>
        <taxon>Pseudomonadota</taxon>
        <taxon>Alphaproteobacteria</taxon>
        <taxon>Rhodospirillales</taxon>
        <taxon>Rhodospirillaceae</taxon>
        <taxon>Telmatospirillum</taxon>
    </lineage>
</organism>
<gene>
    <name evidence="5" type="ORF">CWS72_13200</name>
</gene>
<dbReference type="PANTHER" id="PTHR38011:SF7">
    <property type="entry name" value="2,5-DIAMINO-6-RIBOSYLAMINO-4(3H)-PYRIMIDINONE 5'-PHOSPHATE REDUCTASE"/>
    <property type="match status" value="1"/>
</dbReference>
<evidence type="ECO:0000259" key="4">
    <source>
        <dbReference type="Pfam" id="PF01872"/>
    </source>
</evidence>
<dbReference type="GO" id="GO:0008703">
    <property type="term" value="F:5-amino-6-(5-phosphoribosylamino)uracil reductase activity"/>
    <property type="evidence" value="ECO:0007669"/>
    <property type="project" value="InterPro"/>
</dbReference>
<dbReference type="InterPro" id="IPR024072">
    <property type="entry name" value="DHFR-like_dom_sf"/>
</dbReference>
<evidence type="ECO:0000256" key="1">
    <source>
        <dbReference type="ARBA" id="ARBA00005104"/>
    </source>
</evidence>
<evidence type="ECO:0000256" key="2">
    <source>
        <dbReference type="ARBA" id="ARBA00022857"/>
    </source>
</evidence>
<dbReference type="Proteomes" id="UP000233293">
    <property type="component" value="Unassembled WGS sequence"/>
</dbReference>
<evidence type="ECO:0000313" key="6">
    <source>
        <dbReference type="Proteomes" id="UP000233293"/>
    </source>
</evidence>
<keyword evidence="2" id="KW-0521">NADP</keyword>
<dbReference type="PANTHER" id="PTHR38011">
    <property type="entry name" value="DIHYDROFOLATE REDUCTASE FAMILY PROTEIN (AFU_ORTHOLOGUE AFUA_8G06820)"/>
    <property type="match status" value="1"/>
</dbReference>
<protein>
    <recommendedName>
        <fullName evidence="4">Bacterial bifunctional deaminase-reductase C-terminal domain-containing protein</fullName>
    </recommendedName>
</protein>
<proteinExistence type="predicted"/>
<keyword evidence="6" id="KW-1185">Reference proteome</keyword>
<reference evidence="6" key="1">
    <citation type="submission" date="2017-12" db="EMBL/GenBank/DDBJ databases">
        <title>Draft genome sequence of Telmatospirillum siberiense 26-4b1T, an acidotolerant peatland alphaproteobacterium potentially involved in sulfur cycling.</title>
        <authorList>
            <person name="Hausmann B."/>
            <person name="Pjevac P."/>
            <person name="Schreck K."/>
            <person name="Herbold C.W."/>
            <person name="Daims H."/>
            <person name="Wagner M."/>
            <person name="Pester M."/>
            <person name="Loy A."/>
        </authorList>
    </citation>
    <scope>NUCLEOTIDE SEQUENCE [LARGE SCALE GENOMIC DNA]</scope>
    <source>
        <strain evidence="6">26-4b1</strain>
    </source>
</reference>